<dbReference type="RefSeq" id="WP_241542002.1">
    <property type="nucleotide sequence ID" value="NZ_CAWQWN010000001.1"/>
</dbReference>
<dbReference type="FunFam" id="3.40.50.11270:FF:000001">
    <property type="entry name" value="4-hydroxy-3-methylbut-2-enyl diphosphate reductase"/>
    <property type="match status" value="1"/>
</dbReference>
<dbReference type="PANTHER" id="PTHR30426:SF0">
    <property type="entry name" value="4-HYDROXY-3-METHYLBUT-2-ENYL DIPHOSPHATE REDUCTASE"/>
    <property type="match status" value="1"/>
</dbReference>
<feature type="binding site" evidence="12">
    <location>
        <position position="198"/>
    </location>
    <ligand>
        <name>[4Fe-4S] cluster</name>
        <dbReference type="ChEBI" id="CHEBI:49883"/>
    </ligand>
</feature>
<dbReference type="GO" id="GO:0046872">
    <property type="term" value="F:metal ion binding"/>
    <property type="evidence" value="ECO:0007669"/>
    <property type="project" value="UniProtKB-KW"/>
</dbReference>
<proteinExistence type="inferred from homology"/>
<name>A0A9Q8PZV2_9GAMM</name>
<feature type="binding site" evidence="12">
    <location>
        <position position="226"/>
    </location>
    <ligand>
        <name>dimethylallyl diphosphate</name>
        <dbReference type="ChEBI" id="CHEBI:57623"/>
    </ligand>
</feature>
<evidence type="ECO:0000313" key="14">
    <source>
        <dbReference type="Proteomes" id="UP000829116"/>
    </source>
</evidence>
<evidence type="ECO:0000256" key="4">
    <source>
        <dbReference type="ARBA" id="ARBA00023004"/>
    </source>
</evidence>
<evidence type="ECO:0000256" key="12">
    <source>
        <dbReference type="HAMAP-Rule" id="MF_00191"/>
    </source>
</evidence>
<feature type="binding site" evidence="12">
    <location>
        <position position="228"/>
    </location>
    <ligand>
        <name>isopentenyl diphosphate</name>
        <dbReference type="ChEBI" id="CHEBI:128769"/>
    </ligand>
</feature>
<comment type="function">
    <text evidence="12">Catalyzes the conversion of 1-hydroxy-2-methyl-2-(E)-butenyl 4-diphosphate (HMBPP) into a mixture of isopentenyl diphosphate (IPP) and dimethylallyl diphosphate (DMAPP). Acts in the terminal step of the DOXP/MEP pathway for isoprenoid precursor biosynthesis.</text>
</comment>
<keyword evidence="3 12" id="KW-0560">Oxidoreductase</keyword>
<feature type="binding site" evidence="12">
    <location>
        <position position="74"/>
    </location>
    <ligand>
        <name>isopentenyl diphosphate</name>
        <dbReference type="ChEBI" id="CHEBI:128769"/>
    </ligand>
</feature>
<comment type="catalytic activity">
    <reaction evidence="11 12">
        <text>dimethylallyl diphosphate + 2 oxidized [2Fe-2S]-[ferredoxin] + H2O = (2E)-4-hydroxy-3-methylbut-2-enyl diphosphate + 2 reduced [2Fe-2S]-[ferredoxin] + 2 H(+)</text>
        <dbReference type="Rhea" id="RHEA:24825"/>
        <dbReference type="Rhea" id="RHEA-COMP:10000"/>
        <dbReference type="Rhea" id="RHEA-COMP:10001"/>
        <dbReference type="ChEBI" id="CHEBI:15377"/>
        <dbReference type="ChEBI" id="CHEBI:15378"/>
        <dbReference type="ChEBI" id="CHEBI:33737"/>
        <dbReference type="ChEBI" id="CHEBI:33738"/>
        <dbReference type="ChEBI" id="CHEBI:57623"/>
        <dbReference type="ChEBI" id="CHEBI:128753"/>
        <dbReference type="EC" id="1.17.7.4"/>
    </reaction>
</comment>
<feature type="binding site" evidence="12">
    <location>
        <position position="168"/>
    </location>
    <ligand>
        <name>(2E)-4-hydroxy-3-methylbut-2-enyl diphosphate</name>
        <dbReference type="ChEBI" id="CHEBI:128753"/>
    </ligand>
</feature>
<sequence length="317" mass="35097">MQILLANPRGFCAGVDRAISIVERALEMYGAPIYVRHEVVHNRYVVNNLRERGAIFIEEISDVPDGAILIFSAHGVSQAIRQEARERNLTMLFDATCPLVTKVHMEVARASRKGKEAILIGHAGHPEVEGTMGQYNNPEGGMYLVENPQDVLKLQVKDEDNLSFMTQTTLSVDDTSDVIDALVKRFPKIVGPRKDDICYATTNRQEAARDLAQQADIVLVVGSKNSSNSNRLAELASRMGKPAYLIDSADDIQTEWLENKQIIGLTAGASAPDILVRQVIERLQQLGAGEVIDLQGREENIVFEVPKELRVDVKQVI</sequence>
<evidence type="ECO:0000256" key="11">
    <source>
        <dbReference type="ARBA" id="ARBA00052992"/>
    </source>
</evidence>
<evidence type="ECO:0000256" key="3">
    <source>
        <dbReference type="ARBA" id="ARBA00023002"/>
    </source>
</evidence>
<dbReference type="PANTHER" id="PTHR30426">
    <property type="entry name" value="4-HYDROXY-3-METHYLBUT-2-ENYL DIPHOSPHATE REDUCTASE"/>
    <property type="match status" value="1"/>
</dbReference>
<reference evidence="13" key="1">
    <citation type="submission" date="2022-03" db="EMBL/GenBank/DDBJ databases">
        <title>ESBL-producing Moellerella wisconsensis and Escherichia marmotae isolated from wild game meat.</title>
        <authorList>
            <person name="Biggel M."/>
        </authorList>
    </citation>
    <scope>NUCLEOTIDE SEQUENCE</scope>
    <source>
        <strain evidence="13">W51</strain>
    </source>
</reference>
<dbReference type="GO" id="GO:0019288">
    <property type="term" value="P:isopentenyl diphosphate biosynthetic process, methylerythritol 4-phosphate pathway"/>
    <property type="evidence" value="ECO:0007669"/>
    <property type="project" value="UniProtKB-UniRule"/>
</dbReference>
<dbReference type="AlphaFoldDB" id="A0A9Q8PZV2"/>
<dbReference type="GO" id="GO:0016114">
    <property type="term" value="P:terpenoid biosynthetic process"/>
    <property type="evidence" value="ECO:0007669"/>
    <property type="project" value="UniProtKB-UniRule"/>
</dbReference>
<dbReference type="Gene3D" id="3.40.1010.20">
    <property type="entry name" value="4-hydroxy-3-methylbut-2-enyl diphosphate reductase, catalytic domain"/>
    <property type="match status" value="2"/>
</dbReference>
<organism evidence="13 14">
    <name type="scientific">Moellerella wisconsensis</name>
    <dbReference type="NCBI Taxonomy" id="158849"/>
    <lineage>
        <taxon>Bacteria</taxon>
        <taxon>Pseudomonadati</taxon>
        <taxon>Pseudomonadota</taxon>
        <taxon>Gammaproteobacteria</taxon>
        <taxon>Enterobacterales</taxon>
        <taxon>Morganellaceae</taxon>
        <taxon>Moellerella</taxon>
    </lineage>
</organism>
<dbReference type="GO" id="GO:0051745">
    <property type="term" value="F:4-hydroxy-3-methylbut-2-enyl diphosphate reductase activity"/>
    <property type="evidence" value="ECO:0007669"/>
    <property type="project" value="UniProtKB-UniRule"/>
</dbReference>
<feature type="binding site" evidence="12">
    <location>
        <position position="74"/>
    </location>
    <ligand>
        <name>dimethylallyl diphosphate</name>
        <dbReference type="ChEBI" id="CHEBI:57623"/>
    </ligand>
</feature>
<dbReference type="EMBL" id="CP093245">
    <property type="protein sequence ID" value="UNH30309.1"/>
    <property type="molecule type" value="Genomic_DNA"/>
</dbReference>
<evidence type="ECO:0000256" key="2">
    <source>
        <dbReference type="ARBA" id="ARBA00022723"/>
    </source>
</evidence>
<feature type="binding site" evidence="12">
    <location>
        <position position="270"/>
    </location>
    <ligand>
        <name>isopentenyl diphosphate</name>
        <dbReference type="ChEBI" id="CHEBI:128769"/>
    </ligand>
</feature>
<evidence type="ECO:0000313" key="13">
    <source>
        <dbReference type="EMBL" id="UNH30309.1"/>
    </source>
</evidence>
<dbReference type="GO" id="GO:0050992">
    <property type="term" value="P:dimethylallyl diphosphate biosynthetic process"/>
    <property type="evidence" value="ECO:0007669"/>
    <property type="project" value="UniProtKB-UniRule"/>
</dbReference>
<feature type="binding site" evidence="12">
    <location>
        <position position="74"/>
    </location>
    <ligand>
        <name>(2E)-4-hydroxy-3-methylbut-2-enyl diphosphate</name>
        <dbReference type="ChEBI" id="CHEBI:128753"/>
    </ligand>
</feature>
<evidence type="ECO:0000256" key="7">
    <source>
        <dbReference type="ARBA" id="ARBA00046313"/>
    </source>
</evidence>
<keyword evidence="5 12" id="KW-0411">Iron-sulfur</keyword>
<comment type="cofactor">
    <cofactor evidence="12">
        <name>[4Fe-4S] cluster</name>
        <dbReference type="ChEBI" id="CHEBI:49883"/>
    </cofactor>
    <text evidence="12">Binds 1 [4Fe-4S] cluster per subunit.</text>
</comment>
<protein>
    <recommendedName>
        <fullName evidence="9 12">4-hydroxy-3-methylbut-2-enyl diphosphate reductase</fullName>
        <shortName evidence="12">HMBPP reductase</shortName>
        <ecNumber evidence="9 12">1.17.7.4</ecNumber>
    </recommendedName>
</protein>
<keyword evidence="4 12" id="KW-0408">Iron</keyword>
<feature type="binding site" evidence="12">
    <location>
        <position position="228"/>
    </location>
    <ligand>
        <name>(2E)-4-hydroxy-3-methylbut-2-enyl diphosphate</name>
        <dbReference type="ChEBI" id="CHEBI:128753"/>
    </ligand>
</feature>
<dbReference type="NCBIfam" id="TIGR00216">
    <property type="entry name" value="ispH_lytB"/>
    <property type="match status" value="1"/>
</dbReference>
<dbReference type="HAMAP" id="MF_00191">
    <property type="entry name" value="IspH"/>
    <property type="match status" value="1"/>
</dbReference>
<feature type="active site" description="Proton donor" evidence="12">
    <location>
        <position position="127"/>
    </location>
</feature>
<feature type="binding site" evidence="12">
    <location>
        <position position="125"/>
    </location>
    <ligand>
        <name>isopentenyl diphosphate</name>
        <dbReference type="ChEBI" id="CHEBI:128769"/>
    </ligand>
</feature>
<dbReference type="Gene3D" id="3.40.50.11270">
    <property type="match status" value="1"/>
</dbReference>
<comment type="catalytic activity">
    <reaction evidence="10 12">
        <text>isopentenyl diphosphate + 2 oxidized [2Fe-2S]-[ferredoxin] + H2O = (2E)-4-hydroxy-3-methylbut-2-enyl diphosphate + 2 reduced [2Fe-2S]-[ferredoxin] + 2 H(+)</text>
        <dbReference type="Rhea" id="RHEA:24488"/>
        <dbReference type="Rhea" id="RHEA-COMP:10000"/>
        <dbReference type="Rhea" id="RHEA-COMP:10001"/>
        <dbReference type="ChEBI" id="CHEBI:15377"/>
        <dbReference type="ChEBI" id="CHEBI:15378"/>
        <dbReference type="ChEBI" id="CHEBI:33737"/>
        <dbReference type="ChEBI" id="CHEBI:33738"/>
        <dbReference type="ChEBI" id="CHEBI:128753"/>
        <dbReference type="ChEBI" id="CHEBI:128769"/>
        <dbReference type="EC" id="1.17.7.4"/>
    </reaction>
</comment>
<dbReference type="CDD" id="cd13944">
    <property type="entry name" value="lytB_ispH"/>
    <property type="match status" value="1"/>
</dbReference>
<evidence type="ECO:0000256" key="5">
    <source>
        <dbReference type="ARBA" id="ARBA00023014"/>
    </source>
</evidence>
<dbReference type="GO" id="GO:0051539">
    <property type="term" value="F:4 iron, 4 sulfur cluster binding"/>
    <property type="evidence" value="ECO:0007669"/>
    <property type="project" value="UniProtKB-UniRule"/>
</dbReference>
<feature type="binding site" evidence="12">
    <location>
        <position position="41"/>
    </location>
    <ligand>
        <name>(2E)-4-hydroxy-3-methylbut-2-enyl diphosphate</name>
        <dbReference type="ChEBI" id="CHEBI:128753"/>
    </ligand>
</feature>
<feature type="binding site" evidence="12">
    <location>
        <position position="227"/>
    </location>
    <ligand>
        <name>dimethylallyl diphosphate</name>
        <dbReference type="ChEBI" id="CHEBI:57623"/>
    </ligand>
</feature>
<keyword evidence="1 12" id="KW-0004">4Fe-4S</keyword>
<dbReference type="Proteomes" id="UP000829116">
    <property type="component" value="Chromosome"/>
</dbReference>
<feature type="binding site" evidence="12">
    <location>
        <position position="125"/>
    </location>
    <ligand>
        <name>(2E)-4-hydroxy-3-methylbut-2-enyl diphosphate</name>
        <dbReference type="ChEBI" id="CHEBI:128753"/>
    </ligand>
</feature>
<feature type="binding site" evidence="12">
    <location>
        <position position="12"/>
    </location>
    <ligand>
        <name>[4Fe-4S] cluster</name>
        <dbReference type="ChEBI" id="CHEBI:49883"/>
    </ligand>
</feature>
<feature type="binding site" evidence="12">
    <location>
        <position position="41"/>
    </location>
    <ligand>
        <name>isopentenyl diphosphate</name>
        <dbReference type="ChEBI" id="CHEBI:128769"/>
    </ligand>
</feature>
<evidence type="ECO:0000256" key="10">
    <source>
        <dbReference type="ARBA" id="ARBA00051071"/>
    </source>
</evidence>
<keyword evidence="2 12" id="KW-0479">Metal-binding</keyword>
<feature type="binding site" evidence="12">
    <location>
        <position position="228"/>
    </location>
    <ligand>
        <name>dimethylallyl diphosphate</name>
        <dbReference type="ChEBI" id="CHEBI:57623"/>
    </ligand>
</feature>
<feature type="binding site" evidence="12">
    <location>
        <position position="226"/>
    </location>
    <ligand>
        <name>(2E)-4-hydroxy-3-methylbut-2-enyl diphosphate</name>
        <dbReference type="ChEBI" id="CHEBI:128753"/>
    </ligand>
</feature>
<evidence type="ECO:0000256" key="9">
    <source>
        <dbReference type="ARBA" id="ARBA00047177"/>
    </source>
</evidence>
<feature type="binding site" evidence="12">
    <location>
        <position position="125"/>
    </location>
    <ligand>
        <name>dimethylallyl diphosphate</name>
        <dbReference type="ChEBI" id="CHEBI:57623"/>
    </ligand>
</feature>
<feature type="binding site" evidence="12">
    <location>
        <position position="41"/>
    </location>
    <ligand>
        <name>dimethylallyl diphosphate</name>
        <dbReference type="ChEBI" id="CHEBI:57623"/>
    </ligand>
</feature>
<comment type="pathway">
    <text evidence="8 12">Isoprenoid biosynthesis; dimethylallyl diphosphate biosynthesis; dimethylallyl diphosphate from (2E)-4-hydroxy-3-methylbutenyl diphosphate: step 1/1.</text>
</comment>
<feature type="binding site" evidence="12">
    <location>
        <position position="227"/>
    </location>
    <ligand>
        <name>isopentenyl diphosphate</name>
        <dbReference type="ChEBI" id="CHEBI:128769"/>
    </ligand>
</feature>
<comment type="pathway">
    <text evidence="7 12">Isoprenoid biosynthesis; isopentenyl diphosphate biosynthesis via DXP pathway; isopentenyl diphosphate from 1-deoxy-D-xylulose 5-phosphate: step 6/6.</text>
</comment>
<dbReference type="GO" id="GO:0005737">
    <property type="term" value="C:cytoplasm"/>
    <property type="evidence" value="ECO:0007669"/>
    <property type="project" value="UniProtKB-ARBA"/>
</dbReference>
<accession>A0A9Q8PZV2</accession>
<comment type="similarity">
    <text evidence="12">Belongs to the IspH family.</text>
</comment>
<feature type="binding site" evidence="12">
    <location>
        <position position="97"/>
    </location>
    <ligand>
        <name>[4Fe-4S] cluster</name>
        <dbReference type="ChEBI" id="CHEBI:49883"/>
    </ligand>
</feature>
<dbReference type="EC" id="1.17.7.4" evidence="9 12"/>
<feature type="binding site" evidence="12">
    <location>
        <position position="270"/>
    </location>
    <ligand>
        <name>dimethylallyl diphosphate</name>
        <dbReference type="ChEBI" id="CHEBI:57623"/>
    </ligand>
</feature>
<dbReference type="InterPro" id="IPR003451">
    <property type="entry name" value="LytB/IspH"/>
</dbReference>
<dbReference type="NCBIfam" id="NF002188">
    <property type="entry name" value="PRK01045.1-2"/>
    <property type="match status" value="1"/>
</dbReference>
<feature type="binding site" evidence="12">
    <location>
        <position position="226"/>
    </location>
    <ligand>
        <name>isopentenyl diphosphate</name>
        <dbReference type="ChEBI" id="CHEBI:128769"/>
    </ligand>
</feature>
<feature type="binding site" evidence="12">
    <location>
        <position position="227"/>
    </location>
    <ligand>
        <name>(2E)-4-hydroxy-3-methylbut-2-enyl diphosphate</name>
        <dbReference type="ChEBI" id="CHEBI:128753"/>
    </ligand>
</feature>
<comment type="subunit">
    <text evidence="12">Homodimer.</text>
</comment>
<evidence type="ECO:0000256" key="1">
    <source>
        <dbReference type="ARBA" id="ARBA00022485"/>
    </source>
</evidence>
<feature type="binding site" evidence="12">
    <location>
        <position position="270"/>
    </location>
    <ligand>
        <name>(2E)-4-hydroxy-3-methylbut-2-enyl diphosphate</name>
        <dbReference type="ChEBI" id="CHEBI:128753"/>
    </ligand>
</feature>
<dbReference type="Pfam" id="PF02401">
    <property type="entry name" value="LYTB"/>
    <property type="match status" value="1"/>
</dbReference>
<gene>
    <name evidence="12 13" type="primary">ispH</name>
    <name evidence="13" type="synonym">lytB</name>
    <name evidence="13" type="ORF">MNY72_13315</name>
</gene>
<dbReference type="NCBIfam" id="NF002190">
    <property type="entry name" value="PRK01045.1-4"/>
    <property type="match status" value="1"/>
</dbReference>
<evidence type="ECO:0000256" key="8">
    <source>
        <dbReference type="ARBA" id="ARBA00046314"/>
    </source>
</evidence>
<keyword evidence="6 12" id="KW-0414">Isoprene biosynthesis</keyword>
<evidence type="ECO:0000256" key="6">
    <source>
        <dbReference type="ARBA" id="ARBA00023229"/>
    </source>
</evidence>